<dbReference type="Proteomes" id="UP000489600">
    <property type="component" value="Unassembled WGS sequence"/>
</dbReference>
<dbReference type="EMBL" id="CABITT030000008">
    <property type="protein sequence ID" value="VVB16222.1"/>
    <property type="molecule type" value="Genomic_DNA"/>
</dbReference>
<gene>
    <name evidence="1" type="ORF">ANE_LOCUS26666</name>
</gene>
<dbReference type="GO" id="GO:0005524">
    <property type="term" value="F:ATP binding"/>
    <property type="evidence" value="ECO:0007669"/>
    <property type="project" value="InterPro"/>
</dbReference>
<dbReference type="AlphaFoldDB" id="A0A565CRK2"/>
<dbReference type="PANTHER" id="PTHR11956:SF5">
    <property type="entry name" value="ARGININE--TRNA LIGASE, CYTOPLASMIC"/>
    <property type="match status" value="1"/>
</dbReference>
<dbReference type="InterPro" id="IPR014729">
    <property type="entry name" value="Rossmann-like_a/b/a_fold"/>
</dbReference>
<dbReference type="PANTHER" id="PTHR11956">
    <property type="entry name" value="ARGINYL-TRNA SYNTHETASE"/>
    <property type="match status" value="1"/>
</dbReference>
<name>A0A565CRK2_9BRAS</name>
<protein>
    <submittedName>
        <fullName evidence="1">Uncharacterized protein</fullName>
    </submittedName>
</protein>
<dbReference type="SUPFAM" id="SSF52374">
    <property type="entry name" value="Nucleotidylyl transferase"/>
    <property type="match status" value="1"/>
</dbReference>
<sequence>MRPRLAVNLSSLYASKDNEWTPQELDQTAEAIGYGAVKYAVLKNKISKDYTFNADQMLNDKFTETILDLKITM</sequence>
<reference evidence="1" key="1">
    <citation type="submission" date="2019-07" db="EMBL/GenBank/DDBJ databases">
        <authorList>
            <person name="Dittberner H."/>
        </authorList>
    </citation>
    <scope>NUCLEOTIDE SEQUENCE [LARGE SCALE GENOMIC DNA]</scope>
</reference>
<proteinExistence type="predicted"/>
<dbReference type="InterPro" id="IPR001278">
    <property type="entry name" value="Arg-tRNA-ligase"/>
</dbReference>
<dbReference type="OrthoDB" id="68056at2759"/>
<evidence type="ECO:0000313" key="2">
    <source>
        <dbReference type="Proteomes" id="UP000489600"/>
    </source>
</evidence>
<organism evidence="1 2">
    <name type="scientific">Arabis nemorensis</name>
    <dbReference type="NCBI Taxonomy" id="586526"/>
    <lineage>
        <taxon>Eukaryota</taxon>
        <taxon>Viridiplantae</taxon>
        <taxon>Streptophyta</taxon>
        <taxon>Embryophyta</taxon>
        <taxon>Tracheophyta</taxon>
        <taxon>Spermatophyta</taxon>
        <taxon>Magnoliopsida</taxon>
        <taxon>eudicotyledons</taxon>
        <taxon>Gunneridae</taxon>
        <taxon>Pentapetalae</taxon>
        <taxon>rosids</taxon>
        <taxon>malvids</taxon>
        <taxon>Brassicales</taxon>
        <taxon>Brassicaceae</taxon>
        <taxon>Arabideae</taxon>
        <taxon>Arabis</taxon>
    </lineage>
</organism>
<keyword evidence="2" id="KW-1185">Reference proteome</keyword>
<dbReference type="GO" id="GO:0006420">
    <property type="term" value="P:arginyl-tRNA aminoacylation"/>
    <property type="evidence" value="ECO:0007669"/>
    <property type="project" value="InterPro"/>
</dbReference>
<comment type="caution">
    <text evidence="1">The sequence shown here is derived from an EMBL/GenBank/DDBJ whole genome shotgun (WGS) entry which is preliminary data.</text>
</comment>
<evidence type="ECO:0000313" key="1">
    <source>
        <dbReference type="EMBL" id="VVB16222.1"/>
    </source>
</evidence>
<dbReference type="GO" id="GO:0004814">
    <property type="term" value="F:arginine-tRNA ligase activity"/>
    <property type="evidence" value="ECO:0007669"/>
    <property type="project" value="InterPro"/>
</dbReference>
<dbReference type="Gene3D" id="3.40.50.620">
    <property type="entry name" value="HUPs"/>
    <property type="match status" value="1"/>
</dbReference>
<accession>A0A565CRK2</accession>